<dbReference type="NCBIfam" id="TIGR01484">
    <property type="entry name" value="HAD-SF-IIB"/>
    <property type="match status" value="1"/>
</dbReference>
<dbReference type="SFLD" id="SFLDG01140">
    <property type="entry name" value="C2.B:_Phosphomannomutase_and_P"/>
    <property type="match status" value="1"/>
</dbReference>
<dbReference type="EMBL" id="CM001022">
    <property type="protein sequence ID" value="EFQ24753.1"/>
    <property type="molecule type" value="Genomic_DNA"/>
</dbReference>
<proteinExistence type="predicted"/>
<evidence type="ECO:0000313" key="1">
    <source>
        <dbReference type="EMBL" id="EFQ24753.1"/>
    </source>
</evidence>
<dbReference type="InterPro" id="IPR036412">
    <property type="entry name" value="HAD-like_sf"/>
</dbReference>
<dbReference type="InterPro" id="IPR000150">
    <property type="entry name" value="Cof"/>
</dbReference>
<dbReference type="GO" id="GO:0016791">
    <property type="term" value="F:phosphatase activity"/>
    <property type="evidence" value="ECO:0007669"/>
    <property type="project" value="TreeGrafter"/>
</dbReference>
<dbReference type="OrthoDB" id="9781413at2"/>
<dbReference type="Proteomes" id="UP000005096">
    <property type="component" value="Chromosome"/>
</dbReference>
<dbReference type="HOGENOM" id="CLU_044146_0_2_0"/>
<reference evidence="1 2" key="1">
    <citation type="journal article" date="2010" name="Stand. Genomic Sci.">
        <title>Non-contiguous finished genome sequence of Aminomonas paucivorans type strain (GLU-3).</title>
        <authorList>
            <person name="Pitluck S."/>
            <person name="Yasawong M."/>
            <person name="Held B."/>
            <person name="Lapidus A."/>
            <person name="Nolan M."/>
            <person name="Copeland A."/>
            <person name="Lucas S."/>
            <person name="Del Rio T.G."/>
            <person name="Tice H."/>
            <person name="Cheng J.F."/>
            <person name="Chertkov O."/>
            <person name="Goodwin L."/>
            <person name="Tapia R."/>
            <person name="Han C."/>
            <person name="Liolios K."/>
            <person name="Ivanova N."/>
            <person name="Mavromatis K."/>
            <person name="Ovchinnikova G."/>
            <person name="Pati A."/>
            <person name="Chen A."/>
            <person name="Palaniappan K."/>
            <person name="Land M."/>
            <person name="Hauser L."/>
            <person name="Chang Y.J."/>
            <person name="Jeffries C.D."/>
            <person name="Pukall R."/>
            <person name="Spring S."/>
            <person name="Rohde M."/>
            <person name="Sikorski J."/>
            <person name="Goker M."/>
            <person name="Woyke T."/>
            <person name="Bristow J."/>
            <person name="Eisen J.A."/>
            <person name="Markowitz V."/>
            <person name="Hugenholtz P."/>
            <person name="Kyrpides N.C."/>
            <person name="Klenk H.P."/>
        </authorList>
    </citation>
    <scope>NUCLEOTIDE SEQUENCE [LARGE SCALE GENOMIC DNA]</scope>
    <source>
        <strain evidence="1 2">DSM 12260</strain>
    </source>
</reference>
<dbReference type="STRING" id="584708.Apau_2346"/>
<dbReference type="InterPro" id="IPR023214">
    <property type="entry name" value="HAD_sf"/>
</dbReference>
<dbReference type="NCBIfam" id="TIGR00099">
    <property type="entry name" value="Cof-subfamily"/>
    <property type="match status" value="1"/>
</dbReference>
<accession>E3D080</accession>
<organism evidence="1 2">
    <name type="scientific">Aminomonas paucivorans DSM 12260</name>
    <dbReference type="NCBI Taxonomy" id="584708"/>
    <lineage>
        <taxon>Bacteria</taxon>
        <taxon>Thermotogati</taxon>
        <taxon>Synergistota</taxon>
        <taxon>Synergistia</taxon>
        <taxon>Synergistales</taxon>
        <taxon>Synergistaceae</taxon>
        <taxon>Aminomonas</taxon>
    </lineage>
</organism>
<keyword evidence="1" id="KW-0378">Hydrolase</keyword>
<name>E3D080_9BACT</name>
<dbReference type="SFLD" id="SFLDS00003">
    <property type="entry name" value="Haloacid_Dehalogenase"/>
    <property type="match status" value="1"/>
</dbReference>
<keyword evidence="2" id="KW-1185">Reference proteome</keyword>
<dbReference type="PANTHER" id="PTHR10000">
    <property type="entry name" value="PHOSPHOSERINE PHOSPHATASE"/>
    <property type="match status" value="1"/>
</dbReference>
<gene>
    <name evidence="1" type="ORF">Apau_2346</name>
</gene>
<dbReference type="Gene3D" id="3.30.1240.10">
    <property type="match status" value="1"/>
</dbReference>
<evidence type="ECO:0000313" key="2">
    <source>
        <dbReference type="Proteomes" id="UP000005096"/>
    </source>
</evidence>
<sequence length="275" mass="29758">MNLPPARLIALDLDGTLLDETGRVPSARIAVLEEAVRRGVRVTLATGRMYASARSFLETAPLNAPLISYNGALIRDPRTELTWFHRPLEAGLAREVLGFLRERGVYVQAYVDDRFLVERASHEGARAYARLTGLEPLEVGEALYRLQAPPTKLLVIQDPREIPPLEASLREAFGSRVHVAGSQKGFLEVVPRGIHKGLALLWLADALGIPRGQVLALGDGDNDAEMLASVPLGVAVPQGSPRARAGAAFTAPEGEDPVVWAVRRFALEGRGFPSP</sequence>
<protein>
    <submittedName>
        <fullName evidence="1">Cof-like hydrolase</fullName>
    </submittedName>
</protein>
<dbReference type="eggNOG" id="COG0561">
    <property type="taxonomic scope" value="Bacteria"/>
</dbReference>
<dbReference type="PANTHER" id="PTHR10000:SF8">
    <property type="entry name" value="HAD SUPERFAMILY HYDROLASE-LIKE, TYPE 3"/>
    <property type="match status" value="1"/>
</dbReference>
<dbReference type="AlphaFoldDB" id="E3D080"/>
<dbReference type="InterPro" id="IPR006379">
    <property type="entry name" value="HAD-SF_hydro_IIB"/>
</dbReference>
<dbReference type="CDD" id="cd07516">
    <property type="entry name" value="HAD_Pase"/>
    <property type="match status" value="1"/>
</dbReference>
<dbReference type="GO" id="GO:0005829">
    <property type="term" value="C:cytosol"/>
    <property type="evidence" value="ECO:0007669"/>
    <property type="project" value="TreeGrafter"/>
</dbReference>
<dbReference type="Pfam" id="PF08282">
    <property type="entry name" value="Hydrolase_3"/>
    <property type="match status" value="1"/>
</dbReference>
<dbReference type="Gene3D" id="3.40.50.1000">
    <property type="entry name" value="HAD superfamily/HAD-like"/>
    <property type="match status" value="1"/>
</dbReference>
<dbReference type="PaxDb" id="584708-Apau_2346"/>
<dbReference type="GO" id="GO:0000287">
    <property type="term" value="F:magnesium ion binding"/>
    <property type="evidence" value="ECO:0007669"/>
    <property type="project" value="TreeGrafter"/>
</dbReference>
<dbReference type="RefSeq" id="WP_006302001.1">
    <property type="nucleotide sequence ID" value="NZ_CM001022.1"/>
</dbReference>
<dbReference type="SUPFAM" id="SSF56784">
    <property type="entry name" value="HAD-like"/>
    <property type="match status" value="1"/>
</dbReference>